<organism evidence="3 4">
    <name type="scientific">Coccidioides immitis (strain RS)</name>
    <name type="common">Valley fever fungus</name>
    <dbReference type="NCBI Taxonomy" id="246410"/>
    <lineage>
        <taxon>Eukaryota</taxon>
        <taxon>Fungi</taxon>
        <taxon>Dikarya</taxon>
        <taxon>Ascomycota</taxon>
        <taxon>Pezizomycotina</taxon>
        <taxon>Eurotiomycetes</taxon>
        <taxon>Eurotiomycetidae</taxon>
        <taxon>Onygenales</taxon>
        <taxon>Onygenaceae</taxon>
        <taxon>Coccidioides</taxon>
    </lineage>
</organism>
<evidence type="ECO:0000313" key="4">
    <source>
        <dbReference type="Proteomes" id="UP000001261"/>
    </source>
</evidence>
<keyword evidence="2" id="KW-1133">Transmembrane helix</keyword>
<name>A0A0D8JWD6_COCIM</name>
<feature type="region of interest" description="Disordered" evidence="1">
    <location>
        <begin position="103"/>
        <end position="131"/>
    </location>
</feature>
<keyword evidence="2" id="KW-0472">Membrane</keyword>
<dbReference type="Proteomes" id="UP000001261">
    <property type="component" value="Unassembled WGS sequence"/>
</dbReference>
<accession>A0A0D8JWD6</accession>
<feature type="compositionally biased region" description="Polar residues" evidence="1">
    <location>
        <begin position="120"/>
        <end position="131"/>
    </location>
</feature>
<feature type="transmembrane region" description="Helical" evidence="2">
    <location>
        <begin position="68"/>
        <end position="89"/>
    </location>
</feature>
<feature type="region of interest" description="Disordered" evidence="1">
    <location>
        <begin position="32"/>
        <end position="60"/>
    </location>
</feature>
<dbReference type="EMBL" id="GG704916">
    <property type="protein sequence ID" value="KJF61454.1"/>
    <property type="molecule type" value="Genomic_DNA"/>
</dbReference>
<sequence length="131" mass="13952">MSDESEARLRHCDTQDKITILQLLGSQNKSNFFRARGTGYPKSPDAVRRAAKAERDAKERRLGTRIRVPLAANSGAALAALGIALTAAARGLSAKSEKGLLVPARDGPEAGSKVPMHLGNHQQSRHSMGAL</sequence>
<keyword evidence="2" id="KW-0812">Transmembrane</keyword>
<dbReference type="InParanoid" id="A0A0D8JWD6"/>
<protein>
    <submittedName>
        <fullName evidence="3">Uncharacterized protein</fullName>
    </submittedName>
</protein>
<gene>
    <name evidence="3" type="ORF">CIMG_11060</name>
</gene>
<proteinExistence type="predicted"/>
<dbReference type="VEuPathDB" id="FungiDB:CIMG_11060"/>
<evidence type="ECO:0000313" key="3">
    <source>
        <dbReference type="EMBL" id="KJF61454.1"/>
    </source>
</evidence>
<feature type="compositionally biased region" description="Basic and acidic residues" evidence="1">
    <location>
        <begin position="45"/>
        <end position="60"/>
    </location>
</feature>
<evidence type="ECO:0000256" key="2">
    <source>
        <dbReference type="SAM" id="Phobius"/>
    </source>
</evidence>
<evidence type="ECO:0000256" key="1">
    <source>
        <dbReference type="SAM" id="MobiDB-lite"/>
    </source>
</evidence>
<reference evidence="4" key="2">
    <citation type="journal article" date="2010" name="Genome Res.">
        <title>Population genomic sequencing of Coccidioides fungi reveals recent hybridization and transposon control.</title>
        <authorList>
            <person name="Neafsey D.E."/>
            <person name="Barker B.M."/>
            <person name="Sharpton T.J."/>
            <person name="Stajich J.E."/>
            <person name="Park D.J."/>
            <person name="Whiston E."/>
            <person name="Hung C.-Y."/>
            <person name="McMahan C."/>
            <person name="White J."/>
            <person name="Sykes S."/>
            <person name="Heiman D."/>
            <person name="Young S."/>
            <person name="Zeng Q."/>
            <person name="Abouelleil A."/>
            <person name="Aftuck L."/>
            <person name="Bessette D."/>
            <person name="Brown A."/>
            <person name="FitzGerald M."/>
            <person name="Lui A."/>
            <person name="Macdonald J.P."/>
            <person name="Priest M."/>
            <person name="Orbach M.J."/>
            <person name="Galgiani J.N."/>
            <person name="Kirkland T.N."/>
            <person name="Cole G.T."/>
            <person name="Birren B.W."/>
            <person name="Henn M.R."/>
            <person name="Taylor J.W."/>
            <person name="Rounsley S.D."/>
        </authorList>
    </citation>
    <scope>GENOME REANNOTATION</scope>
    <source>
        <strain evidence="4">RS</strain>
    </source>
</reference>
<dbReference type="GeneID" id="24163546"/>
<dbReference type="AlphaFoldDB" id="A0A0D8JWD6"/>
<dbReference type="KEGG" id="cim:CIMG_11060"/>
<reference evidence="4" key="1">
    <citation type="journal article" date="2009" name="Genome Res.">
        <title>Comparative genomic analyses of the human fungal pathogens Coccidioides and their relatives.</title>
        <authorList>
            <person name="Sharpton T.J."/>
            <person name="Stajich J.E."/>
            <person name="Rounsley S.D."/>
            <person name="Gardner M.J."/>
            <person name="Wortman J.R."/>
            <person name="Jordar V.S."/>
            <person name="Maiti R."/>
            <person name="Kodira C.D."/>
            <person name="Neafsey D.E."/>
            <person name="Zeng Q."/>
            <person name="Hung C.-Y."/>
            <person name="McMahan C."/>
            <person name="Muszewska A."/>
            <person name="Grynberg M."/>
            <person name="Mandel M.A."/>
            <person name="Kellner E.M."/>
            <person name="Barker B.M."/>
            <person name="Galgiani J.N."/>
            <person name="Orbach M.J."/>
            <person name="Kirkland T.N."/>
            <person name="Cole G.T."/>
            <person name="Henn M.R."/>
            <person name="Birren B.W."/>
            <person name="Taylor J.W."/>
        </authorList>
    </citation>
    <scope>NUCLEOTIDE SEQUENCE [LARGE SCALE GENOMIC DNA]</scope>
    <source>
        <strain evidence="4">RS</strain>
    </source>
</reference>
<keyword evidence="4" id="KW-1185">Reference proteome</keyword>
<dbReference type="RefSeq" id="XP_012213643.1">
    <property type="nucleotide sequence ID" value="XM_012358220.1"/>
</dbReference>